<dbReference type="EMBL" id="FWWV01000008">
    <property type="protein sequence ID" value="SMB82178.1"/>
    <property type="molecule type" value="Genomic_DNA"/>
</dbReference>
<evidence type="ECO:0000313" key="2">
    <source>
        <dbReference type="EMBL" id="SMB82178.1"/>
    </source>
</evidence>
<keyword evidence="1" id="KW-0479">Metal-binding</keyword>
<dbReference type="InterPro" id="IPR052891">
    <property type="entry name" value="DNA-3mA_glycosylase"/>
</dbReference>
<dbReference type="GO" id="GO:0046872">
    <property type="term" value="F:metal ion binding"/>
    <property type="evidence" value="ECO:0007669"/>
    <property type="project" value="UniProtKB-KW"/>
</dbReference>
<dbReference type="GO" id="GO:0008725">
    <property type="term" value="F:DNA-3-methyladenine glycosylase activity"/>
    <property type="evidence" value="ECO:0007669"/>
    <property type="project" value="InterPro"/>
</dbReference>
<dbReference type="GO" id="GO:0006284">
    <property type="term" value="P:base-excision repair"/>
    <property type="evidence" value="ECO:0007669"/>
    <property type="project" value="InterPro"/>
</dbReference>
<organism evidence="2 3">
    <name type="scientific">Pasteurella testudinis DSM 23072</name>
    <dbReference type="NCBI Taxonomy" id="1122938"/>
    <lineage>
        <taxon>Bacteria</taxon>
        <taxon>Pseudomonadati</taxon>
        <taxon>Pseudomonadota</taxon>
        <taxon>Gammaproteobacteria</taxon>
        <taxon>Pasteurellales</taxon>
        <taxon>Pasteurellaceae</taxon>
        <taxon>Pasteurella</taxon>
    </lineage>
</organism>
<feature type="binding site" evidence="1">
    <location>
        <position position="4"/>
    </location>
    <ligand>
        <name>Zn(2+)</name>
        <dbReference type="ChEBI" id="CHEBI:29105"/>
    </ligand>
</feature>
<reference evidence="3" key="1">
    <citation type="submission" date="2017-04" db="EMBL/GenBank/DDBJ databases">
        <authorList>
            <person name="Varghese N."/>
            <person name="Submissions S."/>
        </authorList>
    </citation>
    <scope>NUCLEOTIDE SEQUENCE [LARGE SCALE GENOMIC DNA]</scope>
    <source>
        <strain evidence="3">DSM 23072</strain>
    </source>
</reference>
<dbReference type="Gene3D" id="1.10.340.30">
    <property type="entry name" value="Hypothetical protein, domain 2"/>
    <property type="match status" value="1"/>
</dbReference>
<evidence type="ECO:0000256" key="1">
    <source>
        <dbReference type="PIRSR" id="PIRSR605019-1"/>
    </source>
</evidence>
<protein>
    <submittedName>
        <fullName evidence="2">DNA-3-methyladenine glycosylase I</fullName>
    </submittedName>
</protein>
<dbReference type="RefSeq" id="WP_084256472.1">
    <property type="nucleotide sequence ID" value="NZ_FWWV01000008.1"/>
</dbReference>
<name>A0A1W1UM15_9PAST</name>
<dbReference type="Proteomes" id="UP000192408">
    <property type="component" value="Unassembled WGS sequence"/>
</dbReference>
<accession>A0A1W1UM15</accession>
<gene>
    <name evidence="2" type="ORF">SAMN05660772_02016</name>
</gene>
<dbReference type="SUPFAM" id="SSF48150">
    <property type="entry name" value="DNA-glycosylase"/>
    <property type="match status" value="1"/>
</dbReference>
<evidence type="ECO:0000313" key="3">
    <source>
        <dbReference type="Proteomes" id="UP000192408"/>
    </source>
</evidence>
<dbReference type="Pfam" id="PF03352">
    <property type="entry name" value="Adenine_glyco"/>
    <property type="match status" value="1"/>
</dbReference>
<sequence length="183" mass="21171">MSYCDYVNNLTADQDELNKRYHDHHYGYPIIDDNELFERLVLEINQAGLSWTLMLKKQQNFRQAYNQFNIATVAAYGESDKVRLLNDAGIVRNKLKVNAAIYNANQILQLQQQYGSFKNWLDHHHPRALADWVKLFKKQFKFVGGEIVNEFLMSTGYLSGAHQPDCPIYAKVLASEPAWAKSK</sequence>
<feature type="binding site" evidence="1">
    <location>
        <position position="22"/>
    </location>
    <ligand>
        <name>Zn(2+)</name>
        <dbReference type="ChEBI" id="CHEBI:29105"/>
    </ligand>
</feature>
<dbReference type="InterPro" id="IPR005019">
    <property type="entry name" value="Adenine_glyco"/>
</dbReference>
<dbReference type="STRING" id="1122938.SAMN05660772_02016"/>
<proteinExistence type="predicted"/>
<keyword evidence="1" id="KW-0862">Zinc</keyword>
<dbReference type="AlphaFoldDB" id="A0A1W1UM15"/>
<keyword evidence="3" id="KW-1185">Reference proteome</keyword>
<dbReference type="InterPro" id="IPR011257">
    <property type="entry name" value="DNA_glycosylase"/>
</dbReference>
<dbReference type="PANTHER" id="PTHR30037:SF4">
    <property type="entry name" value="DNA-3-METHYLADENINE GLYCOSYLASE I"/>
    <property type="match status" value="1"/>
</dbReference>
<dbReference type="PANTHER" id="PTHR30037">
    <property type="entry name" value="DNA-3-METHYLADENINE GLYCOSYLASE 1"/>
    <property type="match status" value="1"/>
</dbReference>